<dbReference type="KEGG" id="ppel:H6H00_16250"/>
<evidence type="ECO:0000313" key="2">
    <source>
        <dbReference type="Proteomes" id="UP000515728"/>
    </source>
</evidence>
<protein>
    <submittedName>
        <fullName evidence="1">ASCH domain-containing protein</fullName>
    </submittedName>
</protein>
<keyword evidence="2" id="KW-1185">Reference proteome</keyword>
<dbReference type="InterPro" id="IPR036390">
    <property type="entry name" value="WH_DNA-bd_sf"/>
</dbReference>
<dbReference type="Gene3D" id="1.10.10.10">
    <property type="entry name" value="Winged helix-like DNA-binding domain superfamily/Winged helix DNA-binding domain"/>
    <property type="match status" value="1"/>
</dbReference>
<dbReference type="Proteomes" id="UP000515728">
    <property type="component" value="Chromosome"/>
</dbReference>
<dbReference type="RefSeq" id="WP_185716611.1">
    <property type="nucleotide sequence ID" value="NZ_BAAAWI010000001.1"/>
</dbReference>
<dbReference type="SUPFAM" id="SSF46785">
    <property type="entry name" value="Winged helix' DNA-binding domain"/>
    <property type="match status" value="1"/>
</dbReference>
<evidence type="ECO:0000313" key="1">
    <source>
        <dbReference type="EMBL" id="QNG49847.1"/>
    </source>
</evidence>
<proteinExistence type="predicted"/>
<reference evidence="1 2" key="1">
    <citation type="submission" date="2020-08" db="EMBL/GenBank/DDBJ databases">
        <authorList>
            <person name="Mo P."/>
        </authorList>
    </citation>
    <scope>NUCLEOTIDE SEQUENCE [LARGE SCALE GENOMIC DNA]</scope>
    <source>
        <strain evidence="1 2">CGMCC 4.1532</strain>
    </source>
</reference>
<dbReference type="InterPro" id="IPR036388">
    <property type="entry name" value="WH-like_DNA-bd_sf"/>
</dbReference>
<organism evidence="1 2">
    <name type="scientific">Pseudonocardia petroleophila</name>
    <dbReference type="NCBI Taxonomy" id="37331"/>
    <lineage>
        <taxon>Bacteria</taxon>
        <taxon>Bacillati</taxon>
        <taxon>Actinomycetota</taxon>
        <taxon>Actinomycetes</taxon>
        <taxon>Pseudonocardiales</taxon>
        <taxon>Pseudonocardiaceae</taxon>
        <taxon>Pseudonocardia</taxon>
    </lineage>
</organism>
<accession>A0A7G7MAN6</accession>
<dbReference type="AlphaFoldDB" id="A0A7G7MAN6"/>
<dbReference type="EMBL" id="CP060131">
    <property type="protein sequence ID" value="QNG49847.1"/>
    <property type="molecule type" value="Genomic_DNA"/>
</dbReference>
<name>A0A7G7MAN6_9PSEU</name>
<gene>
    <name evidence="1" type="ORF">H6H00_16250</name>
</gene>
<sequence>MLIRRSVLDAIVAGTVTQAFRRWSRARVRPGTMLRTAVGLVEVLAVDVVDEAQLTPEDAHRAGYASLERLREENARRDGTLFRVVLRPGGDDPRVALRSAADLSAEDRAAIDARLARMDRGRPWTAEVLALVAAHPGVRAPDLAARLGRETAPFKRDVRRLKELGLTESLPVGYRLSPRGRAYLHVRRAAEPMDVGPPDDLRGRRG</sequence>